<keyword evidence="3" id="KW-1185">Reference proteome</keyword>
<evidence type="ECO:0000256" key="1">
    <source>
        <dbReference type="SAM" id="Phobius"/>
    </source>
</evidence>
<keyword evidence="1" id="KW-1133">Transmembrane helix</keyword>
<accession>A0AAN9FNS8</accession>
<feature type="transmembrane region" description="Helical" evidence="1">
    <location>
        <begin position="112"/>
        <end position="131"/>
    </location>
</feature>
<dbReference type="EMBL" id="JAYWIO010000003">
    <property type="protein sequence ID" value="KAK7276163.1"/>
    <property type="molecule type" value="Genomic_DNA"/>
</dbReference>
<keyword evidence="1" id="KW-0812">Transmembrane</keyword>
<feature type="transmembrane region" description="Helical" evidence="1">
    <location>
        <begin position="87"/>
        <end position="106"/>
    </location>
</feature>
<organism evidence="2 3">
    <name type="scientific">Crotalaria pallida</name>
    <name type="common">Smooth rattlebox</name>
    <name type="synonym">Crotalaria striata</name>
    <dbReference type="NCBI Taxonomy" id="3830"/>
    <lineage>
        <taxon>Eukaryota</taxon>
        <taxon>Viridiplantae</taxon>
        <taxon>Streptophyta</taxon>
        <taxon>Embryophyta</taxon>
        <taxon>Tracheophyta</taxon>
        <taxon>Spermatophyta</taxon>
        <taxon>Magnoliopsida</taxon>
        <taxon>eudicotyledons</taxon>
        <taxon>Gunneridae</taxon>
        <taxon>Pentapetalae</taxon>
        <taxon>rosids</taxon>
        <taxon>fabids</taxon>
        <taxon>Fabales</taxon>
        <taxon>Fabaceae</taxon>
        <taxon>Papilionoideae</taxon>
        <taxon>50 kb inversion clade</taxon>
        <taxon>genistoids sensu lato</taxon>
        <taxon>core genistoids</taxon>
        <taxon>Crotalarieae</taxon>
        <taxon>Crotalaria</taxon>
    </lineage>
</organism>
<comment type="caution">
    <text evidence="2">The sequence shown here is derived from an EMBL/GenBank/DDBJ whole genome shotgun (WGS) entry which is preliminary data.</text>
</comment>
<evidence type="ECO:0000313" key="2">
    <source>
        <dbReference type="EMBL" id="KAK7276163.1"/>
    </source>
</evidence>
<proteinExistence type="predicted"/>
<protein>
    <submittedName>
        <fullName evidence="2">Uncharacterized protein</fullName>
    </submittedName>
</protein>
<evidence type="ECO:0000313" key="3">
    <source>
        <dbReference type="Proteomes" id="UP001372338"/>
    </source>
</evidence>
<keyword evidence="1" id="KW-0472">Membrane</keyword>
<gene>
    <name evidence="2" type="ORF">RIF29_17298</name>
</gene>
<name>A0AAN9FNS8_CROPI</name>
<dbReference type="Proteomes" id="UP001372338">
    <property type="component" value="Unassembled WGS sequence"/>
</dbReference>
<dbReference type="AlphaFoldDB" id="A0AAN9FNS8"/>
<reference evidence="2 3" key="1">
    <citation type="submission" date="2024-01" db="EMBL/GenBank/DDBJ databases">
        <title>The genomes of 5 underutilized Papilionoideae crops provide insights into root nodulation and disease resistanc.</title>
        <authorList>
            <person name="Yuan L."/>
        </authorList>
    </citation>
    <scope>NUCLEOTIDE SEQUENCE [LARGE SCALE GENOMIC DNA]</scope>
    <source>
        <strain evidence="2">ZHUSHIDOU_FW_LH</strain>
        <tissue evidence="2">Leaf</tissue>
    </source>
</reference>
<sequence length="132" mass="14786">MPAVTSDTNLRSRFTRTANPTSELGRDPLIYGKDPSFTLSLFNSYLTHSSFLFISRPKNPYLGGLILKVIAHKTGPFLQLPNKHSSFFLLSSSFIHILLPSSVPFMAILNKVLLLLLYHWVLPFLALAHAFA</sequence>